<evidence type="ECO:0000259" key="2">
    <source>
        <dbReference type="Pfam" id="PF23155"/>
    </source>
</evidence>
<dbReference type="PANTHER" id="PTHR38117:SF1">
    <property type="entry name" value="DUF3074 DOMAIN-CONTAINING PROTEIN"/>
    <property type="match status" value="1"/>
</dbReference>
<dbReference type="GeneID" id="70183990"/>
<feature type="compositionally biased region" description="Low complexity" evidence="1">
    <location>
        <begin position="189"/>
        <end position="202"/>
    </location>
</feature>
<dbReference type="RefSeq" id="XP_046010303.1">
    <property type="nucleotide sequence ID" value="XM_046154444.1"/>
</dbReference>
<evidence type="ECO:0000313" key="4">
    <source>
        <dbReference type="Proteomes" id="UP000756346"/>
    </source>
</evidence>
<comment type="caution">
    <text evidence="3">The sequence shown here is derived from an EMBL/GenBank/DDBJ whole genome shotgun (WGS) entry which is preliminary data.</text>
</comment>
<protein>
    <recommendedName>
        <fullName evidence="2">DUF7053 domain-containing protein</fullName>
    </recommendedName>
</protein>
<keyword evidence="4" id="KW-1185">Reference proteome</keyword>
<dbReference type="Pfam" id="PF23155">
    <property type="entry name" value="DUF7053"/>
    <property type="match status" value="1"/>
</dbReference>
<dbReference type="EMBL" id="JAGTJQ010000007">
    <property type="protein sequence ID" value="KAH7027504.1"/>
    <property type="molecule type" value="Genomic_DNA"/>
</dbReference>
<accession>A0A9P9BNK3</accession>
<feature type="region of interest" description="Disordered" evidence="1">
    <location>
        <begin position="185"/>
        <end position="208"/>
    </location>
</feature>
<organism evidence="3 4">
    <name type="scientific">Microdochium trichocladiopsis</name>
    <dbReference type="NCBI Taxonomy" id="1682393"/>
    <lineage>
        <taxon>Eukaryota</taxon>
        <taxon>Fungi</taxon>
        <taxon>Dikarya</taxon>
        <taxon>Ascomycota</taxon>
        <taxon>Pezizomycotina</taxon>
        <taxon>Sordariomycetes</taxon>
        <taxon>Xylariomycetidae</taxon>
        <taxon>Xylariales</taxon>
        <taxon>Microdochiaceae</taxon>
        <taxon>Microdochium</taxon>
    </lineage>
</organism>
<evidence type="ECO:0000313" key="3">
    <source>
        <dbReference type="EMBL" id="KAH7027504.1"/>
    </source>
</evidence>
<dbReference type="PANTHER" id="PTHR38117">
    <property type="entry name" value="NACHT AND WD40 DOMAIN PROTEIN"/>
    <property type="match status" value="1"/>
</dbReference>
<gene>
    <name evidence="3" type="ORF">B0I36DRAFT_327228</name>
</gene>
<dbReference type="Proteomes" id="UP000756346">
    <property type="component" value="Unassembled WGS sequence"/>
</dbReference>
<evidence type="ECO:0000256" key="1">
    <source>
        <dbReference type="SAM" id="MobiDB-lite"/>
    </source>
</evidence>
<feature type="domain" description="DUF7053" evidence="2">
    <location>
        <begin position="2"/>
        <end position="177"/>
    </location>
</feature>
<proteinExistence type="predicted"/>
<dbReference type="AlphaFoldDB" id="A0A9P9BNK3"/>
<dbReference type="OrthoDB" id="4794810at2759"/>
<sequence length="208" mass="22299">MQNTSTLPEGTTREQLLAALHDHDFMIKCDPHHVKHSRVEQPAKFPGAATDLAIAQKAFDLPDLSHMGKYLGGSSAEADPYVNVYELTDEMPNPVFSSTINSRLEYVNLEKGLWTRVNSPMGVVLETAWIVVDAADGSGALELHQDIVISCSRMLVGIVKGNIEANRGGIHKLIRARIEKEMGGPGPTPVVDVPAPTPAGGVTAEALA</sequence>
<dbReference type="InterPro" id="IPR055481">
    <property type="entry name" value="DUF7053"/>
</dbReference>
<reference evidence="3" key="1">
    <citation type="journal article" date="2021" name="Nat. Commun.">
        <title>Genetic determinants of endophytism in the Arabidopsis root mycobiome.</title>
        <authorList>
            <person name="Mesny F."/>
            <person name="Miyauchi S."/>
            <person name="Thiergart T."/>
            <person name="Pickel B."/>
            <person name="Atanasova L."/>
            <person name="Karlsson M."/>
            <person name="Huettel B."/>
            <person name="Barry K.W."/>
            <person name="Haridas S."/>
            <person name="Chen C."/>
            <person name="Bauer D."/>
            <person name="Andreopoulos W."/>
            <person name="Pangilinan J."/>
            <person name="LaButti K."/>
            <person name="Riley R."/>
            <person name="Lipzen A."/>
            <person name="Clum A."/>
            <person name="Drula E."/>
            <person name="Henrissat B."/>
            <person name="Kohler A."/>
            <person name="Grigoriev I.V."/>
            <person name="Martin F.M."/>
            <person name="Hacquard S."/>
        </authorList>
    </citation>
    <scope>NUCLEOTIDE SEQUENCE</scope>
    <source>
        <strain evidence="3">MPI-CAGE-CH-0230</strain>
    </source>
</reference>
<name>A0A9P9BNK3_9PEZI</name>